<dbReference type="InParanoid" id="A0A1V9XTN6"/>
<dbReference type="OrthoDB" id="21470at2759"/>
<proteinExistence type="predicted"/>
<gene>
    <name evidence="2" type="ORF">BIW11_00529</name>
</gene>
<dbReference type="Proteomes" id="UP000192247">
    <property type="component" value="Unassembled WGS sequence"/>
</dbReference>
<dbReference type="EMBL" id="MNPL01004304">
    <property type="protein sequence ID" value="OQR76849.1"/>
    <property type="molecule type" value="Genomic_DNA"/>
</dbReference>
<keyword evidence="3" id="KW-1185">Reference proteome</keyword>
<organism evidence="2 3">
    <name type="scientific">Tropilaelaps mercedesae</name>
    <dbReference type="NCBI Taxonomy" id="418985"/>
    <lineage>
        <taxon>Eukaryota</taxon>
        <taxon>Metazoa</taxon>
        <taxon>Ecdysozoa</taxon>
        <taxon>Arthropoda</taxon>
        <taxon>Chelicerata</taxon>
        <taxon>Arachnida</taxon>
        <taxon>Acari</taxon>
        <taxon>Parasitiformes</taxon>
        <taxon>Mesostigmata</taxon>
        <taxon>Gamasina</taxon>
        <taxon>Dermanyssoidea</taxon>
        <taxon>Laelapidae</taxon>
        <taxon>Tropilaelaps</taxon>
    </lineage>
</organism>
<feature type="region of interest" description="Disordered" evidence="1">
    <location>
        <begin position="1"/>
        <end position="27"/>
    </location>
</feature>
<name>A0A1V9XTN6_9ACAR</name>
<accession>A0A1V9XTN6</accession>
<dbReference type="AlphaFoldDB" id="A0A1V9XTN6"/>
<evidence type="ECO:0000256" key="1">
    <source>
        <dbReference type="SAM" id="MobiDB-lite"/>
    </source>
</evidence>
<protein>
    <submittedName>
        <fullName evidence="2">Calcium homeostasis endoplasmic reticulum protein-like</fullName>
    </submittedName>
</protein>
<sequence length="155" mass="17633">MALVYSGSGNDYGERRDPSEYPSQGGYDYNYVQPEGMPESFVPDLPYYKLPAGPMVPVVKPIHKTATFLLVNRMKRLNVSKMSNARKGIDVMRREKRAELGENDFGKHHHPMKKHPALVWEVLQTIYMKTVAKVEANTLSVKCVEQTLHVEGDVR</sequence>
<reference evidence="2 3" key="1">
    <citation type="journal article" date="2017" name="Gigascience">
        <title>Draft genome of the honey bee ectoparasitic mite, Tropilaelaps mercedesae, is shaped by the parasitic life history.</title>
        <authorList>
            <person name="Dong X."/>
            <person name="Armstrong S.D."/>
            <person name="Xia D."/>
            <person name="Makepeace B.L."/>
            <person name="Darby A.C."/>
            <person name="Kadowaki T."/>
        </authorList>
    </citation>
    <scope>NUCLEOTIDE SEQUENCE [LARGE SCALE GENOMIC DNA]</scope>
    <source>
        <strain evidence="2">Wuxi-XJTLU</strain>
    </source>
</reference>
<evidence type="ECO:0000313" key="3">
    <source>
        <dbReference type="Proteomes" id="UP000192247"/>
    </source>
</evidence>
<comment type="caution">
    <text evidence="2">The sequence shown here is derived from an EMBL/GenBank/DDBJ whole genome shotgun (WGS) entry which is preliminary data.</text>
</comment>
<evidence type="ECO:0000313" key="2">
    <source>
        <dbReference type="EMBL" id="OQR76849.1"/>
    </source>
</evidence>